<accession>A0A8S3Y6X3</accession>
<feature type="repeat" description="ANK" evidence="1">
    <location>
        <begin position="75"/>
        <end position="107"/>
    </location>
</feature>
<sequence length="199" mass="22670">MLDRGDINRYIALCGIFKKISNDIKTYNVIELIKSKLEKGKEYSQSCSDLFESWKAGNFAIDHEFRVQNDGKNPDARKLLDIAINSKYLNVAEALVRAGADIKPRDDFTYLHVAFLIPSPNLFKTLVEKKIIIISNRQACDILNNFTNFSFDQSSPNKENAERAESQIKCAEMLINHILKENPNIEMPDSVKNNKTLAQ</sequence>
<gene>
    <name evidence="2" type="ORF">PAPOLLO_LOCUS27052</name>
</gene>
<name>A0A8S3Y6X3_PARAO</name>
<dbReference type="EMBL" id="CAJQZP010001624">
    <property type="protein sequence ID" value="CAG5057176.1"/>
    <property type="molecule type" value="Genomic_DNA"/>
</dbReference>
<protein>
    <submittedName>
        <fullName evidence="2">(apollo) hypothetical protein</fullName>
    </submittedName>
</protein>
<comment type="caution">
    <text evidence="2">The sequence shown here is derived from an EMBL/GenBank/DDBJ whole genome shotgun (WGS) entry which is preliminary data.</text>
</comment>
<dbReference type="Proteomes" id="UP000691718">
    <property type="component" value="Unassembled WGS sequence"/>
</dbReference>
<dbReference type="OrthoDB" id="10319658at2759"/>
<organism evidence="2 3">
    <name type="scientific">Parnassius apollo</name>
    <name type="common">Apollo butterfly</name>
    <name type="synonym">Papilio apollo</name>
    <dbReference type="NCBI Taxonomy" id="110799"/>
    <lineage>
        <taxon>Eukaryota</taxon>
        <taxon>Metazoa</taxon>
        <taxon>Ecdysozoa</taxon>
        <taxon>Arthropoda</taxon>
        <taxon>Hexapoda</taxon>
        <taxon>Insecta</taxon>
        <taxon>Pterygota</taxon>
        <taxon>Neoptera</taxon>
        <taxon>Endopterygota</taxon>
        <taxon>Lepidoptera</taxon>
        <taxon>Glossata</taxon>
        <taxon>Ditrysia</taxon>
        <taxon>Papilionoidea</taxon>
        <taxon>Papilionidae</taxon>
        <taxon>Parnassiinae</taxon>
        <taxon>Parnassini</taxon>
        <taxon>Parnassius</taxon>
        <taxon>Parnassius</taxon>
    </lineage>
</organism>
<proteinExistence type="predicted"/>
<evidence type="ECO:0000313" key="2">
    <source>
        <dbReference type="EMBL" id="CAG5057176.1"/>
    </source>
</evidence>
<dbReference type="InterPro" id="IPR002110">
    <property type="entry name" value="Ankyrin_rpt"/>
</dbReference>
<evidence type="ECO:0000256" key="1">
    <source>
        <dbReference type="PROSITE-ProRule" id="PRU00023"/>
    </source>
</evidence>
<keyword evidence="3" id="KW-1185">Reference proteome</keyword>
<dbReference type="AlphaFoldDB" id="A0A8S3Y6X3"/>
<dbReference type="PROSITE" id="PS50088">
    <property type="entry name" value="ANK_REPEAT"/>
    <property type="match status" value="1"/>
</dbReference>
<keyword evidence="1" id="KW-0040">ANK repeat</keyword>
<evidence type="ECO:0000313" key="3">
    <source>
        <dbReference type="Proteomes" id="UP000691718"/>
    </source>
</evidence>
<reference evidence="2" key="1">
    <citation type="submission" date="2021-04" db="EMBL/GenBank/DDBJ databases">
        <authorList>
            <person name="Tunstrom K."/>
        </authorList>
    </citation>
    <scope>NUCLEOTIDE SEQUENCE</scope>
</reference>